<feature type="signal peptide" evidence="4">
    <location>
        <begin position="1"/>
        <end position="22"/>
    </location>
</feature>
<dbReference type="InParanoid" id="B3ME02"/>
<dbReference type="EMBL" id="CH902619">
    <property type="protein sequence ID" value="EDV37547.1"/>
    <property type="molecule type" value="Genomic_DNA"/>
</dbReference>
<name>B3ME02_DROAN</name>
<accession>B3ME02</accession>
<dbReference type="SMR" id="B3ME02"/>
<comment type="similarity">
    <text evidence="2">Belongs to the PBP/GOBP family.</text>
</comment>
<sequence length="235" mass="26812">MSFNIWHLIGLLWLPLVVLSEGMDLSDINKCTQLLDTQKLAHCCGKGFLDKFIFVGSNCTPYWDDYGPCRFECLYKHWDLFDGDKKIKKAQFYTMVTELYSPLNGHHNYGTAMKTAHETCEQLGTKHADFVMLYAYKVDSRLGLATSKCQPHAMIHAQCLMVHVTLHCPKEEFRSTENCRDLQKVISSCAVKLNLERVENKDLMMSDKGAGDGWLISGELWLVLMVPLSLILCHL</sequence>
<evidence type="ECO:0000256" key="1">
    <source>
        <dbReference type="ARBA" id="ARBA00004613"/>
    </source>
</evidence>
<dbReference type="STRING" id="7217.B3ME02"/>
<dbReference type="FunCoup" id="B3ME02">
    <property type="interactions" value="22"/>
</dbReference>
<evidence type="ECO:0000256" key="2">
    <source>
        <dbReference type="ARBA" id="ARBA00008098"/>
    </source>
</evidence>
<feature type="chain" id="PRO_5002792993" evidence="4">
    <location>
        <begin position="23"/>
        <end position="235"/>
    </location>
</feature>
<dbReference type="CTD" id="246435"/>
<gene>
    <name evidence="5" type="primary">Dana\Obp50b</name>
    <name evidence="5" type="synonym">Dana\GF13500</name>
    <name evidence="5" type="synonym">dana_GLEANR_13512</name>
    <name evidence="5" type="synonym">DanaObp50b</name>
    <name evidence="5" type="synonym">Obp50b</name>
    <name evidence="5" type="ORF">GF13500</name>
</gene>
<dbReference type="GeneID" id="6496339"/>
<evidence type="ECO:0000313" key="6">
    <source>
        <dbReference type="Proteomes" id="UP000007801"/>
    </source>
</evidence>
<dbReference type="AlphaFoldDB" id="B3ME02"/>
<evidence type="ECO:0000256" key="3">
    <source>
        <dbReference type="ARBA" id="ARBA00022525"/>
    </source>
</evidence>
<dbReference type="GO" id="GO:0005576">
    <property type="term" value="C:extracellular region"/>
    <property type="evidence" value="ECO:0007669"/>
    <property type="project" value="UniProtKB-SubCell"/>
</dbReference>
<evidence type="ECO:0000256" key="4">
    <source>
        <dbReference type="SAM" id="SignalP"/>
    </source>
</evidence>
<dbReference type="eggNOG" id="ENOG502TBV0">
    <property type="taxonomic scope" value="Eukaryota"/>
</dbReference>
<protein>
    <submittedName>
        <fullName evidence="5">Odorant-binding protein 50b</fullName>
    </submittedName>
</protein>
<dbReference type="OrthoDB" id="7855816at2759"/>
<keyword evidence="6" id="KW-1185">Reference proteome</keyword>
<keyword evidence="3" id="KW-0964">Secreted</keyword>
<dbReference type="Proteomes" id="UP000007801">
    <property type="component" value="Unassembled WGS sequence"/>
</dbReference>
<dbReference type="Gene3D" id="1.10.238.270">
    <property type="match status" value="1"/>
</dbReference>
<dbReference type="HOGENOM" id="CLU_1171729_0_0_1"/>
<keyword evidence="4" id="KW-0732">Signal</keyword>
<proteinExistence type="inferred from homology"/>
<evidence type="ECO:0000313" key="5">
    <source>
        <dbReference type="EMBL" id="EDV37547.1"/>
    </source>
</evidence>
<dbReference type="KEGG" id="dan:6496339"/>
<organism evidence="5 6">
    <name type="scientific">Drosophila ananassae</name>
    <name type="common">Fruit fly</name>
    <dbReference type="NCBI Taxonomy" id="7217"/>
    <lineage>
        <taxon>Eukaryota</taxon>
        <taxon>Metazoa</taxon>
        <taxon>Ecdysozoa</taxon>
        <taxon>Arthropoda</taxon>
        <taxon>Hexapoda</taxon>
        <taxon>Insecta</taxon>
        <taxon>Pterygota</taxon>
        <taxon>Neoptera</taxon>
        <taxon>Endopterygota</taxon>
        <taxon>Diptera</taxon>
        <taxon>Brachycera</taxon>
        <taxon>Muscomorpha</taxon>
        <taxon>Ephydroidea</taxon>
        <taxon>Drosophilidae</taxon>
        <taxon>Drosophila</taxon>
        <taxon>Sophophora</taxon>
    </lineage>
</organism>
<dbReference type="PANTHER" id="PTHR21066:SF3">
    <property type="entry name" value="IP02236P"/>
    <property type="match status" value="1"/>
</dbReference>
<dbReference type="PANTHER" id="PTHR21066">
    <property type="entry name" value="ODORANT-BINDING PROTEIN 59A-RELATED"/>
    <property type="match status" value="1"/>
</dbReference>
<reference evidence="5 6" key="1">
    <citation type="journal article" date="2007" name="Nature">
        <title>Evolution of genes and genomes on the Drosophila phylogeny.</title>
        <authorList>
            <consortium name="Drosophila 12 Genomes Consortium"/>
            <person name="Clark A.G."/>
            <person name="Eisen M.B."/>
            <person name="Smith D.R."/>
            <person name="Bergman C.M."/>
            <person name="Oliver B."/>
            <person name="Markow T.A."/>
            <person name="Kaufman T.C."/>
            <person name="Kellis M."/>
            <person name="Gelbart W."/>
            <person name="Iyer V.N."/>
            <person name="Pollard D.A."/>
            <person name="Sackton T.B."/>
            <person name="Larracuente A.M."/>
            <person name="Singh N.D."/>
            <person name="Abad J.P."/>
            <person name="Abt D.N."/>
            <person name="Adryan B."/>
            <person name="Aguade M."/>
            <person name="Akashi H."/>
            <person name="Anderson W.W."/>
            <person name="Aquadro C.F."/>
            <person name="Ardell D.H."/>
            <person name="Arguello R."/>
            <person name="Artieri C.G."/>
            <person name="Barbash D.A."/>
            <person name="Barker D."/>
            <person name="Barsanti P."/>
            <person name="Batterham P."/>
            <person name="Batzoglou S."/>
            <person name="Begun D."/>
            <person name="Bhutkar A."/>
            <person name="Blanco E."/>
            <person name="Bosak S.A."/>
            <person name="Bradley R.K."/>
            <person name="Brand A.D."/>
            <person name="Brent M.R."/>
            <person name="Brooks A.N."/>
            <person name="Brown R.H."/>
            <person name="Butlin R.K."/>
            <person name="Caggese C."/>
            <person name="Calvi B.R."/>
            <person name="Bernardo de Carvalho A."/>
            <person name="Caspi A."/>
            <person name="Castrezana S."/>
            <person name="Celniker S.E."/>
            <person name="Chang J.L."/>
            <person name="Chapple C."/>
            <person name="Chatterji S."/>
            <person name="Chinwalla A."/>
            <person name="Civetta A."/>
            <person name="Clifton S.W."/>
            <person name="Comeron J.M."/>
            <person name="Costello J.C."/>
            <person name="Coyne J.A."/>
            <person name="Daub J."/>
            <person name="David R.G."/>
            <person name="Delcher A.L."/>
            <person name="Delehaunty K."/>
            <person name="Do C.B."/>
            <person name="Ebling H."/>
            <person name="Edwards K."/>
            <person name="Eickbush T."/>
            <person name="Evans J.D."/>
            <person name="Filipski A."/>
            <person name="Findeiss S."/>
            <person name="Freyhult E."/>
            <person name="Fulton L."/>
            <person name="Fulton R."/>
            <person name="Garcia A.C."/>
            <person name="Gardiner A."/>
            <person name="Garfield D.A."/>
            <person name="Garvin B.E."/>
            <person name="Gibson G."/>
            <person name="Gilbert D."/>
            <person name="Gnerre S."/>
            <person name="Godfrey J."/>
            <person name="Good R."/>
            <person name="Gotea V."/>
            <person name="Gravely B."/>
            <person name="Greenberg A.J."/>
            <person name="Griffiths-Jones S."/>
            <person name="Gross S."/>
            <person name="Guigo R."/>
            <person name="Gustafson E.A."/>
            <person name="Haerty W."/>
            <person name="Hahn M.W."/>
            <person name="Halligan D.L."/>
            <person name="Halpern A.L."/>
            <person name="Halter G.M."/>
            <person name="Han M.V."/>
            <person name="Heger A."/>
            <person name="Hillier L."/>
            <person name="Hinrichs A.S."/>
            <person name="Holmes I."/>
            <person name="Hoskins R.A."/>
            <person name="Hubisz M.J."/>
            <person name="Hultmark D."/>
            <person name="Huntley M.A."/>
            <person name="Jaffe D.B."/>
            <person name="Jagadeeshan S."/>
            <person name="Jeck W.R."/>
            <person name="Johnson J."/>
            <person name="Jones C.D."/>
            <person name="Jordan W.C."/>
            <person name="Karpen G.H."/>
            <person name="Kataoka E."/>
            <person name="Keightley P.D."/>
            <person name="Kheradpour P."/>
            <person name="Kirkness E.F."/>
            <person name="Koerich L.B."/>
            <person name="Kristiansen K."/>
            <person name="Kudrna D."/>
            <person name="Kulathinal R.J."/>
            <person name="Kumar S."/>
            <person name="Kwok R."/>
            <person name="Lander E."/>
            <person name="Langley C.H."/>
            <person name="Lapoint R."/>
            <person name="Lazzaro B.P."/>
            <person name="Lee S.J."/>
            <person name="Levesque L."/>
            <person name="Li R."/>
            <person name="Lin C.F."/>
            <person name="Lin M.F."/>
            <person name="Lindblad-Toh K."/>
            <person name="Llopart A."/>
            <person name="Long M."/>
            <person name="Low L."/>
            <person name="Lozovsky E."/>
            <person name="Lu J."/>
            <person name="Luo M."/>
            <person name="Machado C.A."/>
            <person name="Makalowski W."/>
            <person name="Marzo M."/>
            <person name="Matsuda M."/>
            <person name="Matzkin L."/>
            <person name="McAllister B."/>
            <person name="McBride C.S."/>
            <person name="McKernan B."/>
            <person name="McKernan K."/>
            <person name="Mendez-Lago M."/>
            <person name="Minx P."/>
            <person name="Mollenhauer M.U."/>
            <person name="Montooth K."/>
            <person name="Mount S.M."/>
            <person name="Mu X."/>
            <person name="Myers E."/>
            <person name="Negre B."/>
            <person name="Newfeld S."/>
            <person name="Nielsen R."/>
            <person name="Noor M.A."/>
            <person name="O'Grady P."/>
            <person name="Pachter L."/>
            <person name="Papaceit M."/>
            <person name="Parisi M.J."/>
            <person name="Parisi M."/>
            <person name="Parts L."/>
            <person name="Pedersen J.S."/>
            <person name="Pesole G."/>
            <person name="Phillippy A.M."/>
            <person name="Ponting C.P."/>
            <person name="Pop M."/>
            <person name="Porcelli D."/>
            <person name="Powell J.R."/>
            <person name="Prohaska S."/>
            <person name="Pruitt K."/>
            <person name="Puig M."/>
            <person name="Quesneville H."/>
            <person name="Ram K.R."/>
            <person name="Rand D."/>
            <person name="Rasmussen M.D."/>
            <person name="Reed L.K."/>
            <person name="Reenan R."/>
            <person name="Reily A."/>
            <person name="Remington K.A."/>
            <person name="Rieger T.T."/>
            <person name="Ritchie M.G."/>
            <person name="Robin C."/>
            <person name="Rogers Y.H."/>
            <person name="Rohde C."/>
            <person name="Rozas J."/>
            <person name="Rubenfield M.J."/>
            <person name="Ruiz A."/>
            <person name="Russo S."/>
            <person name="Salzberg S.L."/>
            <person name="Sanchez-Gracia A."/>
            <person name="Saranga D.J."/>
            <person name="Sato H."/>
            <person name="Schaeffer S.W."/>
            <person name="Schatz M.C."/>
            <person name="Schlenke T."/>
            <person name="Schwartz R."/>
            <person name="Segarra C."/>
            <person name="Singh R.S."/>
            <person name="Sirot L."/>
            <person name="Sirota M."/>
            <person name="Sisneros N.B."/>
            <person name="Smith C.D."/>
            <person name="Smith T.F."/>
            <person name="Spieth J."/>
            <person name="Stage D.E."/>
            <person name="Stark A."/>
            <person name="Stephan W."/>
            <person name="Strausberg R.L."/>
            <person name="Strempel S."/>
            <person name="Sturgill D."/>
            <person name="Sutton G."/>
            <person name="Sutton G.G."/>
            <person name="Tao W."/>
            <person name="Teichmann S."/>
            <person name="Tobari Y.N."/>
            <person name="Tomimura Y."/>
            <person name="Tsolas J.M."/>
            <person name="Valente V.L."/>
            <person name="Venter E."/>
            <person name="Venter J.C."/>
            <person name="Vicario S."/>
            <person name="Vieira F.G."/>
            <person name="Vilella A.J."/>
            <person name="Villasante A."/>
            <person name="Walenz B."/>
            <person name="Wang J."/>
            <person name="Wasserman M."/>
            <person name="Watts T."/>
            <person name="Wilson D."/>
            <person name="Wilson R.K."/>
            <person name="Wing R.A."/>
            <person name="Wolfner M.F."/>
            <person name="Wong A."/>
            <person name="Wong G.K."/>
            <person name="Wu C.I."/>
            <person name="Wu G."/>
            <person name="Yamamoto D."/>
            <person name="Yang H.P."/>
            <person name="Yang S.P."/>
            <person name="Yorke J.A."/>
            <person name="Yoshida K."/>
            <person name="Zdobnov E."/>
            <person name="Zhang P."/>
            <person name="Zhang Y."/>
            <person name="Zimin A.V."/>
            <person name="Baldwin J."/>
            <person name="Abdouelleil A."/>
            <person name="Abdulkadir J."/>
            <person name="Abebe A."/>
            <person name="Abera B."/>
            <person name="Abreu J."/>
            <person name="Acer S.C."/>
            <person name="Aftuck L."/>
            <person name="Alexander A."/>
            <person name="An P."/>
            <person name="Anderson E."/>
            <person name="Anderson S."/>
            <person name="Arachi H."/>
            <person name="Azer M."/>
            <person name="Bachantsang P."/>
            <person name="Barry A."/>
            <person name="Bayul T."/>
            <person name="Berlin A."/>
            <person name="Bessette D."/>
            <person name="Bloom T."/>
            <person name="Blye J."/>
            <person name="Boguslavskiy L."/>
            <person name="Bonnet C."/>
            <person name="Boukhgalter B."/>
            <person name="Bourzgui I."/>
            <person name="Brown A."/>
            <person name="Cahill P."/>
            <person name="Channer S."/>
            <person name="Cheshatsang Y."/>
            <person name="Chuda L."/>
            <person name="Citroen M."/>
            <person name="Collymore A."/>
            <person name="Cooke P."/>
            <person name="Costello M."/>
            <person name="D'Aco K."/>
            <person name="Daza R."/>
            <person name="De Haan G."/>
            <person name="DeGray S."/>
            <person name="DeMaso C."/>
            <person name="Dhargay N."/>
            <person name="Dooley K."/>
            <person name="Dooley E."/>
            <person name="Doricent M."/>
            <person name="Dorje P."/>
            <person name="Dorjee K."/>
            <person name="Dupes A."/>
            <person name="Elong R."/>
            <person name="Falk J."/>
            <person name="Farina A."/>
            <person name="Faro S."/>
            <person name="Ferguson D."/>
            <person name="Fisher S."/>
            <person name="Foley C.D."/>
            <person name="Franke A."/>
            <person name="Friedrich D."/>
            <person name="Gadbois L."/>
            <person name="Gearin G."/>
            <person name="Gearin C.R."/>
            <person name="Giannoukos G."/>
            <person name="Goode T."/>
            <person name="Graham J."/>
            <person name="Grandbois E."/>
            <person name="Grewal S."/>
            <person name="Gyaltsen K."/>
            <person name="Hafez N."/>
            <person name="Hagos B."/>
            <person name="Hall J."/>
            <person name="Henson C."/>
            <person name="Hollinger A."/>
            <person name="Honan T."/>
            <person name="Huard M.D."/>
            <person name="Hughes L."/>
            <person name="Hurhula B."/>
            <person name="Husby M.E."/>
            <person name="Kamat A."/>
            <person name="Kanga B."/>
            <person name="Kashin S."/>
            <person name="Khazanovich D."/>
            <person name="Kisner P."/>
            <person name="Lance K."/>
            <person name="Lara M."/>
            <person name="Lee W."/>
            <person name="Lennon N."/>
            <person name="Letendre F."/>
            <person name="LeVine R."/>
            <person name="Lipovsky A."/>
            <person name="Liu X."/>
            <person name="Liu J."/>
            <person name="Liu S."/>
            <person name="Lokyitsang T."/>
            <person name="Lokyitsang Y."/>
            <person name="Lubonja R."/>
            <person name="Lui A."/>
            <person name="MacDonald P."/>
            <person name="Magnisalis V."/>
            <person name="Maru K."/>
            <person name="Matthews C."/>
            <person name="McCusker W."/>
            <person name="McDonough S."/>
            <person name="Mehta T."/>
            <person name="Meldrim J."/>
            <person name="Meneus L."/>
            <person name="Mihai O."/>
            <person name="Mihalev A."/>
            <person name="Mihova T."/>
            <person name="Mittelman R."/>
            <person name="Mlenga V."/>
            <person name="Montmayeur A."/>
            <person name="Mulrain L."/>
            <person name="Navidi A."/>
            <person name="Naylor J."/>
            <person name="Negash T."/>
            <person name="Nguyen T."/>
            <person name="Nguyen N."/>
            <person name="Nicol R."/>
            <person name="Norbu C."/>
            <person name="Norbu N."/>
            <person name="Novod N."/>
            <person name="O'Neill B."/>
            <person name="Osman S."/>
            <person name="Markiewicz E."/>
            <person name="Oyono O.L."/>
            <person name="Patti C."/>
            <person name="Phunkhang P."/>
            <person name="Pierre F."/>
            <person name="Priest M."/>
            <person name="Raghuraman S."/>
            <person name="Rege F."/>
            <person name="Reyes R."/>
            <person name="Rise C."/>
            <person name="Rogov P."/>
            <person name="Ross K."/>
            <person name="Ryan E."/>
            <person name="Settipalli S."/>
            <person name="Shea T."/>
            <person name="Sherpa N."/>
            <person name="Shi L."/>
            <person name="Shih D."/>
            <person name="Sparrow T."/>
            <person name="Spaulding J."/>
            <person name="Stalker J."/>
            <person name="Stange-Thomann N."/>
            <person name="Stavropoulos S."/>
            <person name="Stone C."/>
            <person name="Strader C."/>
            <person name="Tesfaye S."/>
            <person name="Thomson T."/>
            <person name="Thoulutsang Y."/>
            <person name="Thoulutsang D."/>
            <person name="Topham K."/>
            <person name="Topping I."/>
            <person name="Tsamla T."/>
            <person name="Vassiliev H."/>
            <person name="Vo A."/>
            <person name="Wangchuk T."/>
            <person name="Wangdi T."/>
            <person name="Weiand M."/>
            <person name="Wilkinson J."/>
            <person name="Wilson A."/>
            <person name="Yadav S."/>
            <person name="Young G."/>
            <person name="Yu Q."/>
            <person name="Zembek L."/>
            <person name="Zhong D."/>
            <person name="Zimmer A."/>
            <person name="Zwirko Z."/>
            <person name="Jaffe D.B."/>
            <person name="Alvarez P."/>
            <person name="Brockman W."/>
            <person name="Butler J."/>
            <person name="Chin C."/>
            <person name="Gnerre S."/>
            <person name="Grabherr M."/>
            <person name="Kleber M."/>
            <person name="Mauceli E."/>
            <person name="MacCallum I."/>
        </authorList>
    </citation>
    <scope>NUCLEOTIDE SEQUENCE [LARGE SCALE GENOMIC DNA]</scope>
    <source>
        <strain evidence="6">Tucson 14024-0371.13</strain>
    </source>
</reference>
<dbReference type="PhylomeDB" id="B3ME02"/>
<dbReference type="InterPro" id="IPR052295">
    <property type="entry name" value="Odorant-binding_protein"/>
</dbReference>
<comment type="subcellular location">
    <subcellularLocation>
        <location evidence="1">Secreted</location>
    </subcellularLocation>
</comment>